<dbReference type="GeneID" id="19202594"/>
<evidence type="ECO:0000313" key="2">
    <source>
        <dbReference type="EMBL" id="EIW87404.1"/>
    </source>
</evidence>
<protein>
    <submittedName>
        <fullName evidence="2">Uncharacterized protein</fullName>
    </submittedName>
</protein>
<dbReference type="KEGG" id="cput:CONPUDRAFT_149436"/>
<accession>A0A5M3N8G6</accession>
<dbReference type="Proteomes" id="UP000053558">
    <property type="component" value="Unassembled WGS sequence"/>
</dbReference>
<dbReference type="RefSeq" id="XP_007763901.1">
    <property type="nucleotide sequence ID" value="XM_007765711.1"/>
</dbReference>
<dbReference type="OrthoDB" id="3269646at2759"/>
<proteinExistence type="predicted"/>
<dbReference type="EMBL" id="JH711573">
    <property type="protein sequence ID" value="EIW87404.1"/>
    <property type="molecule type" value="Genomic_DNA"/>
</dbReference>
<organism evidence="2 3">
    <name type="scientific">Coniophora puteana (strain RWD-64-598)</name>
    <name type="common">Brown rot fungus</name>
    <dbReference type="NCBI Taxonomy" id="741705"/>
    <lineage>
        <taxon>Eukaryota</taxon>
        <taxon>Fungi</taxon>
        <taxon>Dikarya</taxon>
        <taxon>Basidiomycota</taxon>
        <taxon>Agaricomycotina</taxon>
        <taxon>Agaricomycetes</taxon>
        <taxon>Agaricomycetidae</taxon>
        <taxon>Boletales</taxon>
        <taxon>Coniophorineae</taxon>
        <taxon>Coniophoraceae</taxon>
        <taxon>Coniophora</taxon>
    </lineage>
</organism>
<comment type="caution">
    <text evidence="2">The sequence shown here is derived from an EMBL/GenBank/DDBJ whole genome shotgun (WGS) entry which is preliminary data.</text>
</comment>
<reference evidence="3" key="1">
    <citation type="journal article" date="2012" name="Science">
        <title>The Paleozoic origin of enzymatic lignin decomposition reconstructed from 31 fungal genomes.</title>
        <authorList>
            <person name="Floudas D."/>
            <person name="Binder M."/>
            <person name="Riley R."/>
            <person name="Barry K."/>
            <person name="Blanchette R.A."/>
            <person name="Henrissat B."/>
            <person name="Martinez A.T."/>
            <person name="Otillar R."/>
            <person name="Spatafora J.W."/>
            <person name="Yadav J.S."/>
            <person name="Aerts A."/>
            <person name="Benoit I."/>
            <person name="Boyd A."/>
            <person name="Carlson A."/>
            <person name="Copeland A."/>
            <person name="Coutinho P.M."/>
            <person name="de Vries R.P."/>
            <person name="Ferreira P."/>
            <person name="Findley K."/>
            <person name="Foster B."/>
            <person name="Gaskell J."/>
            <person name="Glotzer D."/>
            <person name="Gorecki P."/>
            <person name="Heitman J."/>
            <person name="Hesse C."/>
            <person name="Hori C."/>
            <person name="Igarashi K."/>
            <person name="Jurgens J.A."/>
            <person name="Kallen N."/>
            <person name="Kersten P."/>
            <person name="Kohler A."/>
            <person name="Kuees U."/>
            <person name="Kumar T.K.A."/>
            <person name="Kuo A."/>
            <person name="LaButti K."/>
            <person name="Larrondo L.F."/>
            <person name="Lindquist E."/>
            <person name="Ling A."/>
            <person name="Lombard V."/>
            <person name="Lucas S."/>
            <person name="Lundell T."/>
            <person name="Martin R."/>
            <person name="McLaughlin D.J."/>
            <person name="Morgenstern I."/>
            <person name="Morin E."/>
            <person name="Murat C."/>
            <person name="Nagy L.G."/>
            <person name="Nolan M."/>
            <person name="Ohm R.A."/>
            <person name="Patyshakuliyeva A."/>
            <person name="Rokas A."/>
            <person name="Ruiz-Duenas F.J."/>
            <person name="Sabat G."/>
            <person name="Salamov A."/>
            <person name="Samejima M."/>
            <person name="Schmutz J."/>
            <person name="Slot J.C."/>
            <person name="St John F."/>
            <person name="Stenlid J."/>
            <person name="Sun H."/>
            <person name="Sun S."/>
            <person name="Syed K."/>
            <person name="Tsang A."/>
            <person name="Wiebenga A."/>
            <person name="Young D."/>
            <person name="Pisabarro A."/>
            <person name="Eastwood D.C."/>
            <person name="Martin F."/>
            <person name="Cullen D."/>
            <person name="Grigoriev I.V."/>
            <person name="Hibbett D.S."/>
        </authorList>
    </citation>
    <scope>NUCLEOTIDE SEQUENCE [LARGE SCALE GENOMIC DNA]</scope>
    <source>
        <strain evidence="3">RWD-64-598 SS2</strain>
    </source>
</reference>
<keyword evidence="3" id="KW-1185">Reference proteome</keyword>
<evidence type="ECO:0000313" key="3">
    <source>
        <dbReference type="Proteomes" id="UP000053558"/>
    </source>
</evidence>
<sequence>MNHDDPRRRVSDETRRARRQRNGQLGEWLPRQPQWQHWGALQLMNPWSDSEVREMTGVECAPKEVVREVSEIMGNSGEEPDVELEEVDGVEQAKRVAEEAYMAMAQTAPFPQPGPSSPKRRGGCVRQSI</sequence>
<feature type="region of interest" description="Disordered" evidence="1">
    <location>
        <begin position="1"/>
        <end position="31"/>
    </location>
</feature>
<feature type="region of interest" description="Disordered" evidence="1">
    <location>
        <begin position="106"/>
        <end position="129"/>
    </location>
</feature>
<evidence type="ECO:0000256" key="1">
    <source>
        <dbReference type="SAM" id="MobiDB-lite"/>
    </source>
</evidence>
<feature type="compositionally biased region" description="Basic and acidic residues" evidence="1">
    <location>
        <begin position="1"/>
        <end position="15"/>
    </location>
</feature>
<name>A0A5M3N8G6_CONPW</name>
<dbReference type="AlphaFoldDB" id="A0A5M3N8G6"/>
<gene>
    <name evidence="2" type="ORF">CONPUDRAFT_149436</name>
</gene>